<evidence type="ECO:0000256" key="1">
    <source>
        <dbReference type="ARBA" id="ARBA00023159"/>
    </source>
</evidence>
<dbReference type="InterPro" id="IPR018488">
    <property type="entry name" value="cNMP-bd_CS"/>
</dbReference>
<evidence type="ECO:0000313" key="4">
    <source>
        <dbReference type="Proteomes" id="UP000295636"/>
    </source>
</evidence>
<gene>
    <name evidence="3" type="ORF">E1757_13550</name>
</gene>
<dbReference type="Gene3D" id="1.10.10.10">
    <property type="entry name" value="Winged helix-like DNA-binding domain superfamily/Winged helix DNA-binding domain"/>
    <property type="match status" value="1"/>
</dbReference>
<dbReference type="PANTHER" id="PTHR23011">
    <property type="entry name" value="CYCLIC NUCLEOTIDE-BINDING DOMAIN CONTAINING PROTEIN"/>
    <property type="match status" value="1"/>
</dbReference>
<evidence type="ECO:0000259" key="2">
    <source>
        <dbReference type="PROSITE" id="PS50042"/>
    </source>
</evidence>
<dbReference type="AlphaFoldDB" id="A0A4R5KRL3"/>
<dbReference type="PANTHER" id="PTHR23011:SF28">
    <property type="entry name" value="CYCLIC NUCLEOTIDE-BINDING DOMAIN CONTAINING PROTEIN"/>
    <property type="match status" value="1"/>
</dbReference>
<dbReference type="PROSITE" id="PS00889">
    <property type="entry name" value="CNMP_BINDING_2"/>
    <property type="match status" value="1"/>
</dbReference>
<reference evidence="3 4" key="1">
    <citation type="submission" date="2019-03" db="EMBL/GenBank/DDBJ databases">
        <title>This is whole genome sequence of Paenibacillus sp MS74 strain.</title>
        <authorList>
            <person name="Trinh H.N."/>
        </authorList>
    </citation>
    <scope>NUCLEOTIDE SEQUENCE [LARGE SCALE GENOMIC DNA]</scope>
    <source>
        <strain evidence="3 4">MS74</strain>
    </source>
</reference>
<dbReference type="InterPro" id="IPR000595">
    <property type="entry name" value="cNMP-bd_dom"/>
</dbReference>
<dbReference type="Pfam" id="PF00027">
    <property type="entry name" value="cNMP_binding"/>
    <property type="match status" value="1"/>
</dbReference>
<feature type="domain" description="Cyclic nucleotide-binding" evidence="2">
    <location>
        <begin position="21"/>
        <end position="141"/>
    </location>
</feature>
<evidence type="ECO:0000313" key="3">
    <source>
        <dbReference type="EMBL" id="TDF97625.1"/>
    </source>
</evidence>
<dbReference type="InterPro" id="IPR036388">
    <property type="entry name" value="WH-like_DNA-bd_sf"/>
</dbReference>
<dbReference type="Proteomes" id="UP000295636">
    <property type="component" value="Unassembled WGS sequence"/>
</dbReference>
<name>A0A4R5KRL3_9BACL</name>
<dbReference type="SMART" id="SM00100">
    <property type="entry name" value="cNMP"/>
    <property type="match status" value="1"/>
</dbReference>
<dbReference type="EMBL" id="SMRT01000005">
    <property type="protein sequence ID" value="TDF97625.1"/>
    <property type="molecule type" value="Genomic_DNA"/>
</dbReference>
<dbReference type="InterPro" id="IPR036390">
    <property type="entry name" value="WH_DNA-bd_sf"/>
</dbReference>
<protein>
    <submittedName>
        <fullName evidence="3">Crp/Fnr family transcriptional regulator</fullName>
    </submittedName>
</protein>
<dbReference type="CDD" id="cd00038">
    <property type="entry name" value="CAP_ED"/>
    <property type="match status" value="1"/>
</dbReference>
<dbReference type="Gene3D" id="2.60.120.10">
    <property type="entry name" value="Jelly Rolls"/>
    <property type="match status" value="1"/>
</dbReference>
<keyword evidence="1" id="KW-0010">Activator</keyword>
<dbReference type="PROSITE" id="PS50042">
    <property type="entry name" value="CNMP_BINDING_3"/>
    <property type="match status" value="1"/>
</dbReference>
<dbReference type="InterPro" id="IPR018490">
    <property type="entry name" value="cNMP-bd_dom_sf"/>
</dbReference>
<sequence>MEPHPLKRGEAMIDFLRNVPLFSNLNDNQLTSISNICTKKAFRSGTVLFQEKEPGSVFYIVFSGSVKIYNTAVTGEEKILSLFKKGDSFGELSLIDGKPRSASAQTLEDSMLISLDAHNFLGLLQQNFDISLCIMRELCNRLRDTNQHVYDLTFLDARTRVIKSLIKLANKNGVRSGNVITIKMMLNYDEVSQMAGVQKPILMQVIRDFQEKEIIRFDGPELKLDLAKLRG</sequence>
<keyword evidence="4" id="KW-1185">Reference proteome</keyword>
<dbReference type="SUPFAM" id="SSF46785">
    <property type="entry name" value="Winged helix' DNA-binding domain"/>
    <property type="match status" value="1"/>
</dbReference>
<dbReference type="InterPro" id="IPR014710">
    <property type="entry name" value="RmlC-like_jellyroll"/>
</dbReference>
<accession>A0A4R5KRL3</accession>
<dbReference type="SUPFAM" id="SSF51206">
    <property type="entry name" value="cAMP-binding domain-like"/>
    <property type="match status" value="1"/>
</dbReference>
<proteinExistence type="predicted"/>
<dbReference type="OrthoDB" id="9810708at2"/>
<comment type="caution">
    <text evidence="3">The sequence shown here is derived from an EMBL/GenBank/DDBJ whole genome shotgun (WGS) entry which is preliminary data.</text>
</comment>
<organism evidence="3 4">
    <name type="scientific">Paenibacillus piri</name>
    <dbReference type="NCBI Taxonomy" id="2547395"/>
    <lineage>
        <taxon>Bacteria</taxon>
        <taxon>Bacillati</taxon>
        <taxon>Bacillota</taxon>
        <taxon>Bacilli</taxon>
        <taxon>Bacillales</taxon>
        <taxon>Paenibacillaceae</taxon>
        <taxon>Paenibacillus</taxon>
    </lineage>
</organism>